<reference evidence="1 2" key="1">
    <citation type="submission" date="2019-10" db="EMBL/GenBank/DDBJ databases">
        <title>Poseidonibacter ostreae sp. nov., isolated from the gut of the Ostrea denselamellosa.</title>
        <authorList>
            <person name="Choi A."/>
        </authorList>
    </citation>
    <scope>NUCLEOTIDE SEQUENCE [LARGE SCALE GENOMIC DNA]</scope>
    <source>
        <strain evidence="1 2">SJOD-M-33</strain>
    </source>
</reference>
<dbReference type="Proteomes" id="UP000472839">
    <property type="component" value="Unassembled WGS sequence"/>
</dbReference>
<evidence type="ECO:0000313" key="2">
    <source>
        <dbReference type="Proteomes" id="UP000472839"/>
    </source>
</evidence>
<accession>A0A6L4WZI7</accession>
<dbReference type="EMBL" id="WFKK01000001">
    <property type="protein sequence ID" value="KAB7891394.1"/>
    <property type="molecule type" value="Genomic_DNA"/>
</dbReference>
<dbReference type="RefSeq" id="WP_152279497.1">
    <property type="nucleotide sequence ID" value="NZ_WFKK01000001.1"/>
</dbReference>
<evidence type="ECO:0000313" key="1">
    <source>
        <dbReference type="EMBL" id="KAB7891394.1"/>
    </source>
</evidence>
<sequence>MSKNTEKKKSKSNVLSFKVTDEHLEDILFLCKKKNIPKSQLLRGIVTKALEETSELDDKKRINS</sequence>
<dbReference type="AlphaFoldDB" id="A0A6L4WZI7"/>
<comment type="caution">
    <text evidence="1">The sequence shown here is derived from an EMBL/GenBank/DDBJ whole genome shotgun (WGS) entry which is preliminary data.</text>
</comment>
<gene>
    <name evidence="1" type="ORF">GBG19_00730</name>
</gene>
<proteinExistence type="predicted"/>
<name>A0A6L4WZI7_9BACT</name>
<organism evidence="1 2">
    <name type="scientific">Poseidonibacter ostreae</name>
    <dbReference type="NCBI Taxonomy" id="2654171"/>
    <lineage>
        <taxon>Bacteria</taxon>
        <taxon>Pseudomonadati</taxon>
        <taxon>Campylobacterota</taxon>
        <taxon>Epsilonproteobacteria</taxon>
        <taxon>Campylobacterales</taxon>
        <taxon>Arcobacteraceae</taxon>
        <taxon>Poseidonibacter</taxon>
    </lineage>
</organism>
<protein>
    <submittedName>
        <fullName evidence="1">Uncharacterized protein</fullName>
    </submittedName>
</protein>